<dbReference type="CDD" id="cd13400">
    <property type="entry name" value="LT_IagB-like"/>
    <property type="match status" value="1"/>
</dbReference>
<evidence type="ECO:0000313" key="5">
    <source>
        <dbReference type="Proteomes" id="UP001529369"/>
    </source>
</evidence>
<feature type="signal peptide" evidence="2">
    <location>
        <begin position="1"/>
        <end position="22"/>
    </location>
</feature>
<protein>
    <submittedName>
        <fullName evidence="4">Lytic transglycosylase domain-containing protein</fullName>
    </submittedName>
</protein>
<dbReference type="Pfam" id="PF01464">
    <property type="entry name" value="SLT"/>
    <property type="match status" value="1"/>
</dbReference>
<dbReference type="EMBL" id="JAUFPN010000015">
    <property type="protein sequence ID" value="MDN3563107.1"/>
    <property type="molecule type" value="Genomic_DNA"/>
</dbReference>
<gene>
    <name evidence="4" type="ORF">QWZ14_01785</name>
</gene>
<organism evidence="4 5">
    <name type="scientific">Paeniroseomonas aquatica</name>
    <dbReference type="NCBI Taxonomy" id="373043"/>
    <lineage>
        <taxon>Bacteria</taxon>
        <taxon>Pseudomonadati</taxon>
        <taxon>Pseudomonadota</taxon>
        <taxon>Alphaproteobacteria</taxon>
        <taxon>Acetobacterales</taxon>
        <taxon>Acetobacteraceae</taxon>
        <taxon>Paeniroseomonas</taxon>
    </lineage>
</organism>
<evidence type="ECO:0000259" key="3">
    <source>
        <dbReference type="Pfam" id="PF01464"/>
    </source>
</evidence>
<feature type="domain" description="Transglycosylase SLT" evidence="3">
    <location>
        <begin position="48"/>
        <end position="151"/>
    </location>
</feature>
<comment type="caution">
    <text evidence="4">The sequence shown here is derived from an EMBL/GenBank/DDBJ whole genome shotgun (WGS) entry which is preliminary data.</text>
</comment>
<keyword evidence="5" id="KW-1185">Reference proteome</keyword>
<dbReference type="Gene3D" id="1.10.530.10">
    <property type="match status" value="1"/>
</dbReference>
<proteinExistence type="inferred from homology"/>
<name>A0ABT8A056_9PROT</name>
<dbReference type="Proteomes" id="UP001529369">
    <property type="component" value="Unassembled WGS sequence"/>
</dbReference>
<keyword evidence="2" id="KW-0732">Signal</keyword>
<dbReference type="RefSeq" id="WP_290314840.1">
    <property type="nucleotide sequence ID" value="NZ_JAUFPN010000015.1"/>
</dbReference>
<dbReference type="SUPFAM" id="SSF53955">
    <property type="entry name" value="Lysozyme-like"/>
    <property type="match status" value="1"/>
</dbReference>
<dbReference type="InterPro" id="IPR008258">
    <property type="entry name" value="Transglycosylase_SLT_dom_1"/>
</dbReference>
<accession>A0ABT8A056</accession>
<sequence>MIRKALLAGATLAVLLAGEAGAFELRNAPGPVPVAMPGQSAQQVIQVCIETAARVHRLPAQILVVILRVENGRLGRISPNASGAPPDVGPMQVNAMWLTRLAARWGVSREEAFLALRDDFCTNVEAGAWLLREAMNDAKGDFWEGVAFYHSRTPEFKRRYKRLALEQALAVARLAPSLDALTTTTAAAAQ</sequence>
<feature type="chain" id="PRO_5045686874" evidence="2">
    <location>
        <begin position="23"/>
        <end position="190"/>
    </location>
</feature>
<evidence type="ECO:0000313" key="4">
    <source>
        <dbReference type="EMBL" id="MDN3563107.1"/>
    </source>
</evidence>
<comment type="similarity">
    <text evidence="1">Belongs to the virb1 family.</text>
</comment>
<dbReference type="InterPro" id="IPR023346">
    <property type="entry name" value="Lysozyme-like_dom_sf"/>
</dbReference>
<evidence type="ECO:0000256" key="1">
    <source>
        <dbReference type="ARBA" id="ARBA00009387"/>
    </source>
</evidence>
<evidence type="ECO:0000256" key="2">
    <source>
        <dbReference type="SAM" id="SignalP"/>
    </source>
</evidence>
<reference evidence="5" key="1">
    <citation type="journal article" date="2019" name="Int. J. Syst. Evol. Microbiol.">
        <title>The Global Catalogue of Microorganisms (GCM) 10K type strain sequencing project: providing services to taxonomists for standard genome sequencing and annotation.</title>
        <authorList>
            <consortium name="The Broad Institute Genomics Platform"/>
            <consortium name="The Broad Institute Genome Sequencing Center for Infectious Disease"/>
            <person name="Wu L."/>
            <person name="Ma J."/>
        </authorList>
    </citation>
    <scope>NUCLEOTIDE SEQUENCE [LARGE SCALE GENOMIC DNA]</scope>
    <source>
        <strain evidence="5">CECT 7131</strain>
    </source>
</reference>